<gene>
    <name evidence="2" type="ORF">EBO15_16660</name>
</gene>
<dbReference type="AlphaFoldDB" id="A0A3M2M103"/>
<organism evidence="2 3">
    <name type="scientific">Actinomadura harenae</name>
    <dbReference type="NCBI Taxonomy" id="2483351"/>
    <lineage>
        <taxon>Bacteria</taxon>
        <taxon>Bacillati</taxon>
        <taxon>Actinomycetota</taxon>
        <taxon>Actinomycetes</taxon>
        <taxon>Streptosporangiales</taxon>
        <taxon>Thermomonosporaceae</taxon>
        <taxon>Actinomadura</taxon>
    </lineage>
</organism>
<evidence type="ECO:0000313" key="2">
    <source>
        <dbReference type="EMBL" id="RMI43311.1"/>
    </source>
</evidence>
<dbReference type="RefSeq" id="WP_122195307.1">
    <property type="nucleotide sequence ID" value="NZ_JBHSKC010000012.1"/>
</dbReference>
<dbReference type="Proteomes" id="UP000282674">
    <property type="component" value="Unassembled WGS sequence"/>
</dbReference>
<comment type="caution">
    <text evidence="2">The sequence shown here is derived from an EMBL/GenBank/DDBJ whole genome shotgun (WGS) entry which is preliminary data.</text>
</comment>
<protein>
    <submittedName>
        <fullName evidence="2">Uncharacterized protein</fullName>
    </submittedName>
</protein>
<evidence type="ECO:0000256" key="1">
    <source>
        <dbReference type="SAM" id="MobiDB-lite"/>
    </source>
</evidence>
<proteinExistence type="predicted"/>
<dbReference type="EMBL" id="RFFG01000026">
    <property type="protein sequence ID" value="RMI43311.1"/>
    <property type="molecule type" value="Genomic_DNA"/>
</dbReference>
<accession>A0A3M2M103</accession>
<dbReference type="Pfam" id="PF19760">
    <property type="entry name" value="DUF6247"/>
    <property type="match status" value="1"/>
</dbReference>
<reference evidence="2 3" key="1">
    <citation type="submission" date="2018-10" db="EMBL/GenBank/DDBJ databases">
        <title>Isolation from soil.</title>
        <authorList>
            <person name="Hu J."/>
        </authorList>
    </citation>
    <scope>NUCLEOTIDE SEQUENCE [LARGE SCALE GENOMIC DNA]</scope>
    <source>
        <strain evidence="2 3">NEAU-Ht49</strain>
    </source>
</reference>
<evidence type="ECO:0000313" key="3">
    <source>
        <dbReference type="Proteomes" id="UP000282674"/>
    </source>
</evidence>
<sequence>MTAPHFESPAGPGRPYGNDAARRLHDRLPADDRALFEAEFRAALEAAKETFDLTGVQRVLERWRRYLVVHADARAGEGLEAATRAAAGESVPVVPVDWTLFA</sequence>
<name>A0A3M2M103_9ACTN</name>
<dbReference type="InterPro" id="IPR046214">
    <property type="entry name" value="DUF6247"/>
</dbReference>
<feature type="region of interest" description="Disordered" evidence="1">
    <location>
        <begin position="1"/>
        <end position="21"/>
    </location>
</feature>
<keyword evidence="3" id="KW-1185">Reference proteome</keyword>